<keyword evidence="4" id="KW-1185">Reference proteome</keyword>
<dbReference type="SUPFAM" id="SSF47769">
    <property type="entry name" value="SAM/Pointed domain"/>
    <property type="match status" value="1"/>
</dbReference>
<comment type="caution">
    <text evidence="3">The sequence shown here is derived from an EMBL/GenBank/DDBJ whole genome shotgun (WGS) entry which is preliminary data.</text>
</comment>
<feature type="region of interest" description="Disordered" evidence="1">
    <location>
        <begin position="97"/>
        <end position="156"/>
    </location>
</feature>
<dbReference type="Proteomes" id="UP000440578">
    <property type="component" value="Unassembled WGS sequence"/>
</dbReference>
<evidence type="ECO:0000259" key="2">
    <source>
        <dbReference type="Pfam" id="PF00536"/>
    </source>
</evidence>
<dbReference type="AlphaFoldDB" id="A0A6A4XDS4"/>
<dbReference type="InterPro" id="IPR013761">
    <property type="entry name" value="SAM/pointed_sf"/>
</dbReference>
<protein>
    <submittedName>
        <fullName evidence="3">SAM and SH3 domain-containing protein 3</fullName>
    </submittedName>
</protein>
<dbReference type="Pfam" id="PF00536">
    <property type="entry name" value="SAM_1"/>
    <property type="match status" value="1"/>
</dbReference>
<feature type="compositionally biased region" description="Low complexity" evidence="1">
    <location>
        <begin position="121"/>
        <end position="134"/>
    </location>
</feature>
<gene>
    <name evidence="3" type="primary">SASH3_1</name>
    <name evidence="3" type="ORF">FJT64_016752</name>
</gene>
<organism evidence="3 4">
    <name type="scientific">Amphibalanus amphitrite</name>
    <name type="common">Striped barnacle</name>
    <name type="synonym">Balanus amphitrite</name>
    <dbReference type="NCBI Taxonomy" id="1232801"/>
    <lineage>
        <taxon>Eukaryota</taxon>
        <taxon>Metazoa</taxon>
        <taxon>Ecdysozoa</taxon>
        <taxon>Arthropoda</taxon>
        <taxon>Crustacea</taxon>
        <taxon>Multicrustacea</taxon>
        <taxon>Cirripedia</taxon>
        <taxon>Thoracica</taxon>
        <taxon>Thoracicalcarea</taxon>
        <taxon>Balanomorpha</taxon>
        <taxon>Balanoidea</taxon>
        <taxon>Balanidae</taxon>
        <taxon>Amphibalaninae</taxon>
        <taxon>Amphibalanus</taxon>
    </lineage>
</organism>
<feature type="compositionally biased region" description="Acidic residues" evidence="1">
    <location>
        <begin position="104"/>
        <end position="114"/>
    </location>
</feature>
<reference evidence="3 4" key="1">
    <citation type="submission" date="2019-07" db="EMBL/GenBank/DDBJ databases">
        <title>Draft genome assembly of a fouling barnacle, Amphibalanus amphitrite (Darwin, 1854): The first reference genome for Thecostraca.</title>
        <authorList>
            <person name="Kim W."/>
        </authorList>
    </citation>
    <scope>NUCLEOTIDE SEQUENCE [LARGE SCALE GENOMIC DNA]</scope>
    <source>
        <strain evidence="3">SNU_AA5</strain>
        <tissue evidence="3">Soma without cirri and trophi</tissue>
    </source>
</reference>
<name>A0A6A4XDS4_AMPAM</name>
<dbReference type="EMBL" id="VIIS01000165">
    <property type="protein sequence ID" value="KAF0312502.1"/>
    <property type="molecule type" value="Genomic_DNA"/>
</dbReference>
<dbReference type="OrthoDB" id="6382826at2759"/>
<evidence type="ECO:0000256" key="1">
    <source>
        <dbReference type="SAM" id="MobiDB-lite"/>
    </source>
</evidence>
<proteinExistence type="predicted"/>
<evidence type="ECO:0000313" key="4">
    <source>
        <dbReference type="Proteomes" id="UP000440578"/>
    </source>
</evidence>
<dbReference type="Gene3D" id="1.10.150.50">
    <property type="entry name" value="Transcription Factor, Ets-1"/>
    <property type="match status" value="1"/>
</dbReference>
<sequence length="228" mass="24253">MCITRIPLAIREYASIFHLHGFDSVEDFHSLEAEQLSDLGIVDPEHRSSLLGAAQVLTAGPDAYGAEPLCDFSQPLLSELIRDSGCYDVWRLTEETATKPRQEEAEDRAEEVGEEERQCPPEESAAAPAAGAPEQDSGTLPAEAGQCAAAETSEAGDLVHAQPATVTPAASDAARQATPPRAAVDFARKFESARSVFEPNCVRRQIPVGVRGRTPVAESAGVGDEVTV</sequence>
<evidence type="ECO:0000313" key="3">
    <source>
        <dbReference type="EMBL" id="KAF0312502.1"/>
    </source>
</evidence>
<dbReference type="InterPro" id="IPR001660">
    <property type="entry name" value="SAM"/>
</dbReference>
<feature type="domain" description="SAM" evidence="2">
    <location>
        <begin position="12"/>
        <end position="57"/>
    </location>
</feature>
<accession>A0A6A4XDS4</accession>